<proteinExistence type="predicted"/>
<gene>
    <name evidence="1" type="ORF">LPJ66_007409</name>
</gene>
<dbReference type="EMBL" id="JANBPG010001321">
    <property type="protein sequence ID" value="KAJ1890549.1"/>
    <property type="molecule type" value="Genomic_DNA"/>
</dbReference>
<feature type="non-terminal residue" evidence="1">
    <location>
        <position position="279"/>
    </location>
</feature>
<comment type="caution">
    <text evidence="1">The sequence shown here is derived from an EMBL/GenBank/DDBJ whole genome shotgun (WGS) entry which is preliminary data.</text>
</comment>
<name>A0ACC1ICP2_9FUNG</name>
<protein>
    <submittedName>
        <fullName evidence="1">Uncharacterized protein</fullName>
    </submittedName>
</protein>
<keyword evidence="2" id="KW-1185">Reference proteome</keyword>
<evidence type="ECO:0000313" key="2">
    <source>
        <dbReference type="Proteomes" id="UP001150581"/>
    </source>
</evidence>
<dbReference type="Proteomes" id="UP001150581">
    <property type="component" value="Unassembled WGS sequence"/>
</dbReference>
<accession>A0ACC1ICP2</accession>
<sequence length="279" mass="30862">MIFKINIYTIAAALSALYMPSTTLANQTDCVTSFNPKADYFPDKVQVKYNSGFDITYKGNSKHIRNNISGETYILYQCGTPIPNDAQPTPANSSQVGGWTKVMAVPGTKVVLDSAPASAIIELLGVQNSVAASYEHFAITSPCMQKAISALPRVQQNFGTPKARRSRIDHVPRVFYDLAMEELQWTFTTYGMSDPHSIAVNPENASDMLGKAEWIKFVAAFYNKEARANDIFDQIEARYNSIKRSAANGSKRTVGFARYSKVANGTVTGWTIDQPQQWM</sequence>
<evidence type="ECO:0000313" key="1">
    <source>
        <dbReference type="EMBL" id="KAJ1890549.1"/>
    </source>
</evidence>
<reference evidence="1" key="1">
    <citation type="submission" date="2022-07" db="EMBL/GenBank/DDBJ databases">
        <title>Phylogenomic reconstructions and comparative analyses of Kickxellomycotina fungi.</title>
        <authorList>
            <person name="Reynolds N.K."/>
            <person name="Stajich J.E."/>
            <person name="Barry K."/>
            <person name="Grigoriev I.V."/>
            <person name="Crous P."/>
            <person name="Smith M.E."/>
        </authorList>
    </citation>
    <scope>NUCLEOTIDE SEQUENCE</scope>
    <source>
        <strain evidence="1">Benny 63K</strain>
    </source>
</reference>
<organism evidence="1 2">
    <name type="scientific">Kickxella alabastrina</name>
    <dbReference type="NCBI Taxonomy" id="61397"/>
    <lineage>
        <taxon>Eukaryota</taxon>
        <taxon>Fungi</taxon>
        <taxon>Fungi incertae sedis</taxon>
        <taxon>Zoopagomycota</taxon>
        <taxon>Kickxellomycotina</taxon>
        <taxon>Kickxellomycetes</taxon>
        <taxon>Kickxellales</taxon>
        <taxon>Kickxellaceae</taxon>
        <taxon>Kickxella</taxon>
    </lineage>
</organism>